<proteinExistence type="predicted"/>
<name>G8U0C6_SULAD</name>
<keyword evidence="1" id="KW-0560">Oxidoreductase</keyword>
<dbReference type="Pfam" id="PF04663">
    <property type="entry name" value="Phenol_monoox"/>
    <property type="match status" value="1"/>
</dbReference>
<keyword evidence="2" id="KW-1185">Reference proteome</keyword>
<evidence type="ECO:0000313" key="2">
    <source>
        <dbReference type="Proteomes" id="UP000005439"/>
    </source>
</evidence>
<evidence type="ECO:0000313" key="1">
    <source>
        <dbReference type="EMBL" id="AEW06468.1"/>
    </source>
</evidence>
<dbReference type="Gene3D" id="3.10.20.560">
    <property type="entry name" value="Phenol hydroxylase"/>
    <property type="match status" value="1"/>
</dbReference>
<accession>G8U0C6</accession>
<dbReference type="Proteomes" id="UP000005439">
    <property type="component" value="Chromosome"/>
</dbReference>
<gene>
    <name evidence="1" type="ordered locus">Sulac_3008</name>
</gene>
<dbReference type="InterPro" id="IPR006756">
    <property type="entry name" value="Phenol_hydroxylase"/>
</dbReference>
<dbReference type="EMBL" id="CP003179">
    <property type="protein sequence ID" value="AEW06468.1"/>
    <property type="molecule type" value="Genomic_DNA"/>
</dbReference>
<sequence>MPVKALKPYDIPARDRQEVFGTDQLLYFYVPNRYWFAQAACFRVPQAMTFQNWWEAMAAPLIAADPELSGKSWSAGHWLLNGTPWVPDPDQALAAQSVTHKAMLSWIPE</sequence>
<protein>
    <submittedName>
        <fullName evidence="1">Phenol 2-monooxygenase P4 subunit</fullName>
        <ecNumber evidence="1">1.14.13.7</ecNumber>
    </submittedName>
</protein>
<dbReference type="AlphaFoldDB" id="G8U0C6"/>
<dbReference type="GO" id="GO:0018662">
    <property type="term" value="F:phenol 2-monooxygenase activity"/>
    <property type="evidence" value="ECO:0007669"/>
    <property type="project" value="UniProtKB-EC"/>
</dbReference>
<reference evidence="1 2" key="2">
    <citation type="journal article" date="2012" name="Stand. Genomic Sci.">
        <title>Complete genome sequence of the moderately thermophilic mineral-sulfide-oxidizing firmicute Sulfobacillus acidophilus type strain (NAL(T)).</title>
        <authorList>
            <person name="Anderson I."/>
            <person name="Chertkov O."/>
            <person name="Chen A."/>
            <person name="Saunders E."/>
            <person name="Lapidus A."/>
            <person name="Nolan M."/>
            <person name="Lucas S."/>
            <person name="Hammon N."/>
            <person name="Deshpande S."/>
            <person name="Cheng J.F."/>
            <person name="Han C."/>
            <person name="Tapia R."/>
            <person name="Goodwin L.A."/>
            <person name="Pitluck S."/>
            <person name="Liolios K."/>
            <person name="Pagani I."/>
            <person name="Ivanova N."/>
            <person name="Mikhailova N."/>
            <person name="Pati A."/>
            <person name="Palaniappan K."/>
            <person name="Land M."/>
            <person name="Pan C."/>
            <person name="Rohde M."/>
            <person name="Pukall R."/>
            <person name="Goker M."/>
            <person name="Detter J.C."/>
            <person name="Woyke T."/>
            <person name="Bristow J."/>
            <person name="Eisen J.A."/>
            <person name="Markowitz V."/>
            <person name="Hugenholtz P."/>
            <person name="Kyrpides N.C."/>
            <person name="Klenk H.P."/>
            <person name="Mavromatis K."/>
        </authorList>
    </citation>
    <scope>NUCLEOTIDE SEQUENCE [LARGE SCALE GENOMIC DNA]</scope>
    <source>
        <strain evidence="2">ATCC 700253 / DSM 10332 / NAL</strain>
    </source>
</reference>
<dbReference type="HOGENOM" id="CLU_2057138_0_0_9"/>
<dbReference type="KEGG" id="sap:Sulac_3008"/>
<reference evidence="2" key="1">
    <citation type="submission" date="2011-12" db="EMBL/GenBank/DDBJ databases">
        <title>The complete genome of chromosome of Sulfobacillus acidophilus DSM 10332.</title>
        <authorList>
            <person name="Lucas S."/>
            <person name="Han J."/>
            <person name="Lapidus A."/>
            <person name="Bruce D."/>
            <person name="Goodwin L."/>
            <person name="Pitluck S."/>
            <person name="Peters L."/>
            <person name="Kyrpides N."/>
            <person name="Mavromatis K."/>
            <person name="Ivanova N."/>
            <person name="Mikhailova N."/>
            <person name="Chertkov O."/>
            <person name="Saunders E."/>
            <person name="Detter J.C."/>
            <person name="Tapia R."/>
            <person name="Han C."/>
            <person name="Land M."/>
            <person name="Hauser L."/>
            <person name="Markowitz V."/>
            <person name="Cheng J.-F."/>
            <person name="Hugenholtz P."/>
            <person name="Woyke T."/>
            <person name="Wu D."/>
            <person name="Pukall R."/>
            <person name="Gehrich-Schroeter G."/>
            <person name="Schneider S."/>
            <person name="Klenk H.-P."/>
            <person name="Eisen J.A."/>
        </authorList>
    </citation>
    <scope>NUCLEOTIDE SEQUENCE [LARGE SCALE GENOMIC DNA]</scope>
    <source>
        <strain evidence="2">ATCC 700253 / DSM 10332 / NAL</strain>
    </source>
</reference>
<dbReference type="EC" id="1.14.13.7" evidence="1"/>
<dbReference type="InterPro" id="IPR043010">
    <property type="entry name" value="Phenol_hydroxylase_sf"/>
</dbReference>
<dbReference type="PATRIC" id="fig|679936.5.peg.3105"/>
<organism evidence="1 2">
    <name type="scientific">Sulfobacillus acidophilus (strain ATCC 700253 / DSM 10332 / NAL)</name>
    <dbReference type="NCBI Taxonomy" id="679936"/>
    <lineage>
        <taxon>Bacteria</taxon>
        <taxon>Bacillati</taxon>
        <taxon>Bacillota</taxon>
        <taxon>Clostridia</taxon>
        <taxon>Eubacteriales</taxon>
        <taxon>Clostridiales Family XVII. Incertae Sedis</taxon>
        <taxon>Sulfobacillus</taxon>
    </lineage>
</organism>
<dbReference type="STRING" id="679936.Sulac_3008"/>